<dbReference type="KEGG" id="loi:92358005"/>
<gene>
    <name evidence="1" type="ORF">LSCM4_02035</name>
</gene>
<dbReference type="AlphaFoldDB" id="A0A836GRN2"/>
<keyword evidence="2" id="KW-1185">Reference proteome</keyword>
<protein>
    <submittedName>
        <fullName evidence="1">Uncharacterized protein</fullName>
    </submittedName>
</protein>
<comment type="caution">
    <text evidence="1">The sequence shown here is derived from an EMBL/GenBank/DDBJ whole genome shotgun (WGS) entry which is preliminary data.</text>
</comment>
<reference evidence="2" key="1">
    <citation type="journal article" date="2021" name="Microbiol. Resour. Announc.">
        <title>LGAAP: Leishmaniinae Genome Assembly and Annotation Pipeline.</title>
        <authorList>
            <person name="Almutairi H."/>
            <person name="Urbaniak M.D."/>
            <person name="Bates M.D."/>
            <person name="Jariyapan N."/>
            <person name="Kwakye-Nuako G."/>
            <person name="Thomaz-Soccol V."/>
            <person name="Al-Salem W.S."/>
            <person name="Dillon R.J."/>
            <person name="Bates P.A."/>
            <person name="Gatherer D."/>
        </authorList>
    </citation>
    <scope>NUCLEOTIDE SEQUENCE [LARGE SCALE GENOMIC DNA]</scope>
</reference>
<reference evidence="2" key="2">
    <citation type="journal article" date="2021" name="Sci. Data">
        <title>Chromosome-scale genome sequencing, assembly and annotation of six genomes from subfamily Leishmaniinae.</title>
        <authorList>
            <person name="Almutairi H."/>
            <person name="Urbaniak M.D."/>
            <person name="Bates M.D."/>
            <person name="Jariyapan N."/>
            <person name="Kwakye-Nuako G."/>
            <person name="Thomaz Soccol V."/>
            <person name="Al-Salem W.S."/>
            <person name="Dillon R.J."/>
            <person name="Bates P.A."/>
            <person name="Gatherer D."/>
        </authorList>
    </citation>
    <scope>NUCLEOTIDE SEQUENCE [LARGE SCALE GENOMIC DNA]</scope>
</reference>
<dbReference type="GeneID" id="92358005"/>
<evidence type="ECO:0000313" key="2">
    <source>
        <dbReference type="Proteomes" id="UP000674143"/>
    </source>
</evidence>
<sequence length="218" mass="23869">MSVTAQIFSTSLPDGMNPELWVLDGAELVAIPSLDSECSHPSNLGAAKGGIASSDCGSDAEDAVDVSDGGAFKSELVCIGEAAVAPVSFGAAAQVFGDRAAPPSMPKAQLLLQRIGRDYLSRRHAHFLLTLSISWVEITLMRRVALGFLTRRRMGVEYFAHHWAKRHLAHWELRNRSAVVAQSVVRGFNARQRAQRLQRRVLTRIELRSALEQPDPDD</sequence>
<dbReference type="PROSITE" id="PS50096">
    <property type="entry name" value="IQ"/>
    <property type="match status" value="1"/>
</dbReference>
<dbReference type="Proteomes" id="UP000674143">
    <property type="component" value="Unassembled WGS sequence"/>
</dbReference>
<dbReference type="EMBL" id="JAFHLR010000030">
    <property type="protein sequence ID" value="KAG5472712.1"/>
    <property type="molecule type" value="Genomic_DNA"/>
</dbReference>
<name>A0A836GRN2_9TRYP</name>
<organism evidence="1 2">
    <name type="scientific">Leishmania orientalis</name>
    <dbReference type="NCBI Taxonomy" id="2249476"/>
    <lineage>
        <taxon>Eukaryota</taxon>
        <taxon>Discoba</taxon>
        <taxon>Euglenozoa</taxon>
        <taxon>Kinetoplastea</taxon>
        <taxon>Metakinetoplastina</taxon>
        <taxon>Trypanosomatida</taxon>
        <taxon>Trypanosomatidae</taxon>
        <taxon>Leishmaniinae</taxon>
        <taxon>Leishmania</taxon>
    </lineage>
</organism>
<dbReference type="RefSeq" id="XP_067061108.1">
    <property type="nucleotide sequence ID" value="XM_067204071.1"/>
</dbReference>
<accession>A0A836GRN2</accession>
<proteinExistence type="predicted"/>
<evidence type="ECO:0000313" key="1">
    <source>
        <dbReference type="EMBL" id="KAG5472712.1"/>
    </source>
</evidence>